<organism evidence="2 3">
    <name type="scientific">[Clostridium] polysaccharolyticum</name>
    <dbReference type="NCBI Taxonomy" id="29364"/>
    <lineage>
        <taxon>Bacteria</taxon>
        <taxon>Bacillati</taxon>
        <taxon>Bacillota</taxon>
        <taxon>Clostridia</taxon>
        <taxon>Lachnospirales</taxon>
        <taxon>Lachnospiraceae</taxon>
    </lineage>
</organism>
<feature type="domain" description="HD-GYP" evidence="1">
    <location>
        <begin position="105"/>
        <end position="301"/>
    </location>
</feature>
<dbReference type="SUPFAM" id="SSF109604">
    <property type="entry name" value="HD-domain/PDEase-like"/>
    <property type="match status" value="1"/>
</dbReference>
<gene>
    <name evidence="2" type="ORF">SAMN04487772_12724</name>
</gene>
<accession>A0A1I0F3A5</accession>
<dbReference type="Pfam" id="PF13487">
    <property type="entry name" value="HD_5"/>
    <property type="match status" value="1"/>
</dbReference>
<evidence type="ECO:0000313" key="2">
    <source>
        <dbReference type="EMBL" id="SET52298.1"/>
    </source>
</evidence>
<dbReference type="InterPro" id="IPR037522">
    <property type="entry name" value="HD_GYP_dom"/>
</dbReference>
<keyword evidence="3" id="KW-1185">Reference proteome</keyword>
<evidence type="ECO:0000259" key="1">
    <source>
        <dbReference type="PROSITE" id="PS51832"/>
    </source>
</evidence>
<reference evidence="2 3" key="1">
    <citation type="submission" date="2016-10" db="EMBL/GenBank/DDBJ databases">
        <authorList>
            <person name="de Groot N.N."/>
        </authorList>
    </citation>
    <scope>NUCLEOTIDE SEQUENCE [LARGE SCALE GENOMIC DNA]</scope>
    <source>
        <strain evidence="2 3">DSM 1801</strain>
    </source>
</reference>
<dbReference type="EMBL" id="FOHN01000027">
    <property type="protein sequence ID" value="SET52298.1"/>
    <property type="molecule type" value="Genomic_DNA"/>
</dbReference>
<dbReference type="InterPro" id="IPR006675">
    <property type="entry name" value="HDIG_dom"/>
</dbReference>
<dbReference type="PANTHER" id="PTHR43155">
    <property type="entry name" value="CYCLIC DI-GMP PHOSPHODIESTERASE PA4108-RELATED"/>
    <property type="match status" value="1"/>
</dbReference>
<dbReference type="AlphaFoldDB" id="A0A1I0F3A5"/>
<dbReference type="CDD" id="cd00077">
    <property type="entry name" value="HDc"/>
    <property type="match status" value="1"/>
</dbReference>
<dbReference type="PROSITE" id="PS51832">
    <property type="entry name" value="HD_GYP"/>
    <property type="match status" value="1"/>
</dbReference>
<dbReference type="OrthoDB" id="9804747at2"/>
<dbReference type="Gene3D" id="1.10.3210.10">
    <property type="entry name" value="Hypothetical protein af1432"/>
    <property type="match status" value="1"/>
</dbReference>
<dbReference type="Proteomes" id="UP000199800">
    <property type="component" value="Unassembled WGS sequence"/>
</dbReference>
<proteinExistence type="predicted"/>
<sequence>MKRKSINAVKGNEVLARDVYGNTDTILMVSGMTLKKEYIEKLKQLNIDYVYIEDGFSRESDEQKTIEERIKSQCQETIESVYERYSYCGDVELRELTSVASKVVFEVLKEPNVLYGVETVRQKHETIYTHSLNVCALSVLVALKLNLSKVQLDDIAIGSLLHDIGYMYLENINSWNSLMSYTEKDVAYIKKHVVFGYTDVENETWLSKKAKNIILSHHEFYDGSGYPLKMAYNEIDIETKVVTICNEFDRFIHGNTGSIMKSNEAVEYIISQSGKKFDPVVVSAFNSSVARFPNGINIITNQKDIGVVVRQNPDFPMRPVIKIVKDSSGKVIAPPLERDLVKELSLFIEEMSE</sequence>
<protein>
    <submittedName>
        <fullName evidence="2">HDIG domain-containing protein</fullName>
    </submittedName>
</protein>
<dbReference type="STRING" id="29364.SAMN04487772_12724"/>
<dbReference type="NCBIfam" id="TIGR00277">
    <property type="entry name" value="HDIG"/>
    <property type="match status" value="1"/>
</dbReference>
<dbReference type="PANTHER" id="PTHR43155:SF2">
    <property type="entry name" value="CYCLIC DI-GMP PHOSPHODIESTERASE PA4108"/>
    <property type="match status" value="1"/>
</dbReference>
<dbReference type="RefSeq" id="WP_092478708.1">
    <property type="nucleotide sequence ID" value="NZ_FOHN01000027.1"/>
</dbReference>
<evidence type="ECO:0000313" key="3">
    <source>
        <dbReference type="Proteomes" id="UP000199800"/>
    </source>
</evidence>
<dbReference type="InterPro" id="IPR003607">
    <property type="entry name" value="HD/PDEase_dom"/>
</dbReference>
<name>A0A1I0F3A5_9FIRM</name>